<evidence type="ECO:0000256" key="5">
    <source>
        <dbReference type="SAM" id="Phobius"/>
    </source>
</evidence>
<protein>
    <submittedName>
        <fullName evidence="6">Uncharacterized protein</fullName>
    </submittedName>
</protein>
<reference evidence="6 7" key="1">
    <citation type="submission" date="2024-01" db="EMBL/GenBank/DDBJ databases">
        <title>The genomes of 5 underutilized Papilionoideae crops provide insights into root nodulation and disease resistanc.</title>
        <authorList>
            <person name="Yuan L."/>
        </authorList>
    </citation>
    <scope>NUCLEOTIDE SEQUENCE [LARGE SCALE GENOMIC DNA]</scope>
    <source>
        <strain evidence="6">ZHUSHIDOU_FW_LH</strain>
        <tissue evidence="6">Leaf</tissue>
    </source>
</reference>
<keyword evidence="4" id="KW-0325">Glycoprotein</keyword>
<dbReference type="Gene3D" id="3.40.50.1110">
    <property type="entry name" value="SGNH hydrolase"/>
    <property type="match status" value="1"/>
</dbReference>
<organism evidence="6 7">
    <name type="scientific">Crotalaria pallida</name>
    <name type="common">Smooth rattlebox</name>
    <name type="synonym">Crotalaria striata</name>
    <dbReference type="NCBI Taxonomy" id="3830"/>
    <lineage>
        <taxon>Eukaryota</taxon>
        <taxon>Viridiplantae</taxon>
        <taxon>Streptophyta</taxon>
        <taxon>Embryophyta</taxon>
        <taxon>Tracheophyta</taxon>
        <taxon>Spermatophyta</taxon>
        <taxon>Magnoliopsida</taxon>
        <taxon>eudicotyledons</taxon>
        <taxon>Gunneridae</taxon>
        <taxon>Pentapetalae</taxon>
        <taxon>rosids</taxon>
        <taxon>fabids</taxon>
        <taxon>Fabales</taxon>
        <taxon>Fabaceae</taxon>
        <taxon>Papilionoideae</taxon>
        <taxon>50 kb inversion clade</taxon>
        <taxon>genistoids sensu lato</taxon>
        <taxon>core genistoids</taxon>
        <taxon>Crotalarieae</taxon>
        <taxon>Crotalaria</taxon>
    </lineage>
</organism>
<evidence type="ECO:0000256" key="1">
    <source>
        <dbReference type="ARBA" id="ARBA00008668"/>
    </source>
</evidence>
<dbReference type="InterPro" id="IPR036514">
    <property type="entry name" value="SGNH_hydro_sf"/>
</dbReference>
<feature type="transmembrane region" description="Helical" evidence="5">
    <location>
        <begin position="12"/>
        <end position="30"/>
    </location>
</feature>
<proteinExistence type="inferred from homology"/>
<dbReference type="CDD" id="cd01837">
    <property type="entry name" value="SGNH_plant_lipase_like"/>
    <property type="match status" value="1"/>
</dbReference>
<dbReference type="EMBL" id="JAYWIO010000005">
    <property type="protein sequence ID" value="KAK7258553.1"/>
    <property type="molecule type" value="Genomic_DNA"/>
</dbReference>
<name>A0AAN9EJS8_CROPI</name>
<dbReference type="Pfam" id="PF00657">
    <property type="entry name" value="Lipase_GDSL"/>
    <property type="match status" value="1"/>
</dbReference>
<evidence type="ECO:0000256" key="2">
    <source>
        <dbReference type="ARBA" id="ARBA00022729"/>
    </source>
</evidence>
<dbReference type="SUPFAM" id="SSF52266">
    <property type="entry name" value="SGNH hydrolase"/>
    <property type="match status" value="1"/>
</dbReference>
<dbReference type="Proteomes" id="UP001372338">
    <property type="component" value="Unassembled WGS sequence"/>
</dbReference>
<keyword evidence="5" id="KW-0812">Transmembrane</keyword>
<evidence type="ECO:0000313" key="6">
    <source>
        <dbReference type="EMBL" id="KAK7258553.1"/>
    </source>
</evidence>
<evidence type="ECO:0000313" key="7">
    <source>
        <dbReference type="Proteomes" id="UP001372338"/>
    </source>
</evidence>
<dbReference type="GO" id="GO:0016788">
    <property type="term" value="F:hydrolase activity, acting on ester bonds"/>
    <property type="evidence" value="ECO:0007669"/>
    <property type="project" value="InterPro"/>
</dbReference>
<evidence type="ECO:0000256" key="3">
    <source>
        <dbReference type="ARBA" id="ARBA00022801"/>
    </source>
</evidence>
<comment type="caution">
    <text evidence="6">The sequence shown here is derived from an EMBL/GenBank/DDBJ whole genome shotgun (WGS) entry which is preliminary data.</text>
</comment>
<dbReference type="InterPro" id="IPR001087">
    <property type="entry name" value="GDSL"/>
</dbReference>
<keyword evidence="3" id="KW-0378">Hydrolase</keyword>
<dbReference type="PANTHER" id="PTHR22835:SF509">
    <property type="entry name" value="GDSL-LIKE LIPASE_ACYLHYDROLASE"/>
    <property type="match status" value="1"/>
</dbReference>
<keyword evidence="7" id="KW-1185">Reference proteome</keyword>
<dbReference type="AlphaFoldDB" id="A0AAN9EJS8"/>
<keyword evidence="5" id="KW-1133">Transmembrane helix</keyword>
<accession>A0AAN9EJS8</accession>
<dbReference type="PANTHER" id="PTHR22835">
    <property type="entry name" value="ZINC FINGER FYVE DOMAIN CONTAINING PROTEIN"/>
    <property type="match status" value="1"/>
</dbReference>
<keyword evidence="5" id="KW-0472">Membrane</keyword>
<comment type="similarity">
    <text evidence="1">Belongs to the 'GDSL' lipolytic enzyme family.</text>
</comment>
<keyword evidence="2" id="KW-0732">Signal</keyword>
<evidence type="ECO:0000256" key="4">
    <source>
        <dbReference type="ARBA" id="ARBA00023180"/>
    </source>
</evidence>
<gene>
    <name evidence="6" type="ORF">RIF29_24133</name>
</gene>
<dbReference type="InterPro" id="IPR035669">
    <property type="entry name" value="SGNH_plant_lipase-like"/>
</dbReference>
<sequence length="387" mass="42698">MRTLEASSSCIVWNFIFIIWMVIIISSLVGSSTSSVCEFEGMFNFGDSNSDTGGFYSAFPPQVSPYGKTYFKKPVGRASDGRLIVDFLAQALGLPFLSPYLQSIGSDYRHGANFANSASTVIPPTASLFVSGLSPFYLGIQLRQMEQFKARVGDLFNQQKIRFGANLPSPDIFGKSIYTIYIGQNDFTSKLAYGGINALRGYIPQIISQIDATIKELYLQGGRTFLVFNLGPIGCYPGYMVEIYHESSDVDEFGCVVSHNNVVYEYNKLLQETLTQTRGSLKGASLIYVDTHSTLLKLFQYPTTYGFKYSTKACCGHGGGDHNFNPKILCGNLAASACHDPQNYVSWDGIHLTEAANKIVTRTILNGSIFHPPFPLHIHCDLEPIDD</sequence>